<gene>
    <name evidence="3" type="ORF">PY17X_1202900</name>
    <name evidence="2" type="ORF">PYYM_1202300</name>
</gene>
<dbReference type="RefSeq" id="XP_022812547.1">
    <property type="nucleotide sequence ID" value="XM_022956684.1"/>
</dbReference>
<dbReference type="GeneID" id="34860006"/>
<dbReference type="VEuPathDB" id="PlasmoDB:Py17XNL_001204899"/>
<dbReference type="Proteomes" id="UP000072904">
    <property type="component" value="Chromosome 12"/>
</dbReference>
<evidence type="ECO:0000313" key="3">
    <source>
        <dbReference type="EMBL" id="VTZ79830.1"/>
    </source>
</evidence>
<dbReference type="EMBL" id="LM993666">
    <property type="protein sequence ID" value="VTZ79830.1"/>
    <property type="molecule type" value="Genomic_DNA"/>
</dbReference>
<dbReference type="VEuPathDB" id="PlasmoDB:PYYM_1202300"/>
<reference evidence="2" key="3">
    <citation type="submission" date="2014-05" db="EMBL/GenBank/DDBJ databases">
        <authorList>
            <person name="Aslett A.Martin."/>
            <person name="De Silva Nishadi"/>
        </authorList>
    </citation>
    <scope>NUCLEOTIDE SEQUENCE</scope>
    <source>
        <strain evidence="2">YM</strain>
    </source>
</reference>
<feature type="signal peptide" evidence="1">
    <location>
        <begin position="1"/>
        <end position="25"/>
    </location>
</feature>
<dbReference type="SUPFAM" id="SSF55961">
    <property type="entry name" value="Bet v1-like"/>
    <property type="match status" value="1"/>
</dbReference>
<dbReference type="NCBIfam" id="TIGR01599">
    <property type="entry name" value="PYST-A"/>
    <property type="match status" value="1"/>
</dbReference>
<keyword evidence="1" id="KW-0732">Signal</keyword>
<evidence type="ECO:0000313" key="5">
    <source>
        <dbReference type="Proteomes" id="UP000072904"/>
    </source>
</evidence>
<reference evidence="4 5" key="1">
    <citation type="journal article" date="2014" name="BMC Biol.">
        <title>A comprehensive evaluation of rodent malaria parasite genomes and gene expression.</title>
        <authorList>
            <person name="Otto T.D."/>
            <person name="Bohme U."/>
            <person name="Jackson A.P."/>
            <person name="Hunt M."/>
            <person name="Franke-Fayard B."/>
            <person name="Hoeijmakers W.A."/>
            <person name="Religa A.A."/>
            <person name="Robertson L."/>
            <person name="Sanders M."/>
            <person name="Ogun S.A."/>
            <person name="Cunningham D."/>
            <person name="Erhart A."/>
            <person name="Billker O."/>
            <person name="Khan S.M."/>
            <person name="Stunnenberg H.G."/>
            <person name="Langhorne J."/>
            <person name="Holder A.A."/>
            <person name="Waters A.P."/>
            <person name="Newbold C.I."/>
            <person name="Pain A."/>
            <person name="Berriman M."/>
            <person name="Janse C.J."/>
        </authorList>
    </citation>
    <scope>NUCLEOTIDE SEQUENCE [LARGE SCALE GENOMIC DNA]</scope>
    <source>
        <strain evidence="3 4">17X</strain>
        <strain evidence="2 5">YM</strain>
    </source>
</reference>
<dbReference type="KEGG" id="pyo:PY17X_1202900"/>
<protein>
    <submittedName>
        <fullName evidence="2">Fam-a protein</fullName>
    </submittedName>
</protein>
<feature type="chain" id="PRO_5014502141" evidence="1">
    <location>
        <begin position="26"/>
        <end position="265"/>
    </location>
</feature>
<evidence type="ECO:0000256" key="1">
    <source>
        <dbReference type="SAM" id="SignalP"/>
    </source>
</evidence>
<name>A0A078K6W4_PLAYE</name>
<dbReference type="InterPro" id="IPR006486">
    <property type="entry name" value="PYST_A"/>
</dbReference>
<reference evidence="3" key="2">
    <citation type="submission" date="2014-05" db="EMBL/GenBank/DDBJ databases">
        <authorList>
            <person name="Aslett M.A."/>
            <person name="De Silva N."/>
        </authorList>
    </citation>
    <scope>NUCLEOTIDE SEQUENCE</scope>
    <source>
        <strain evidence="3">17X</strain>
    </source>
</reference>
<dbReference type="VEuPathDB" id="PlasmoDB:PY17X_1202900"/>
<accession>A0A078K6W4</accession>
<dbReference type="OrthoDB" id="369936at2759"/>
<sequence>MNNFYVQIFFFLLSISLYVNNKTLATDPAPGKSTTLESKYNYLTPKEIYEKNEHLLCTDPEETIKADEVMNEALRQLEYHAENVDDYEIYERYGNSAFFLLKKECNSDLDIKKMKYIASKSYEYNELIGMSWDPDYANFLNNGFLKIVRVYNPNLVMVQQRYKDNSTDCQKYFYALAAKFEISKDKTIIVKASADINDHDPSNDKYQNEIVKSANLFKTDIDSEDDIRNGKLEKTFVNLAGYVIENTGDCVNITYVESINKYCTI</sequence>
<proteinExistence type="predicted"/>
<dbReference type="EMBL" id="LK934640">
    <property type="protein sequence ID" value="CDU19195.1"/>
    <property type="molecule type" value="Genomic_DNA"/>
</dbReference>
<dbReference type="Proteomes" id="UP000072874">
    <property type="component" value="Chromosome 12"/>
</dbReference>
<organism evidence="2 5">
    <name type="scientific">Plasmodium yoelii</name>
    <dbReference type="NCBI Taxonomy" id="5861"/>
    <lineage>
        <taxon>Eukaryota</taxon>
        <taxon>Sar</taxon>
        <taxon>Alveolata</taxon>
        <taxon>Apicomplexa</taxon>
        <taxon>Aconoidasida</taxon>
        <taxon>Haemosporida</taxon>
        <taxon>Plasmodiidae</taxon>
        <taxon>Plasmodium</taxon>
        <taxon>Plasmodium (Vinckeia)</taxon>
    </lineage>
</organism>
<evidence type="ECO:0000313" key="4">
    <source>
        <dbReference type="Proteomes" id="UP000072874"/>
    </source>
</evidence>
<evidence type="ECO:0000313" key="2">
    <source>
        <dbReference type="EMBL" id="CDU19195.1"/>
    </source>
</evidence>
<dbReference type="VEuPathDB" id="PlasmoDB:PY06615"/>
<reference evidence="3" key="4">
    <citation type="submission" date="2019-05" db="EMBL/GenBank/DDBJ databases">
        <authorList>
            <consortium name="Pathogen Informatics"/>
        </authorList>
    </citation>
    <scope>NUCLEOTIDE SEQUENCE</scope>
    <source>
        <strain evidence="3">17X</strain>
    </source>
</reference>
<dbReference type="AlphaFoldDB" id="A0A078K6W4"/>